<accession>A0ACB8RU46</accession>
<dbReference type="Proteomes" id="UP000814033">
    <property type="component" value="Unassembled WGS sequence"/>
</dbReference>
<dbReference type="EMBL" id="MU275905">
    <property type="protein sequence ID" value="KAI0047388.1"/>
    <property type="molecule type" value="Genomic_DNA"/>
</dbReference>
<organism evidence="1 2">
    <name type="scientific">Auriscalpium vulgare</name>
    <dbReference type="NCBI Taxonomy" id="40419"/>
    <lineage>
        <taxon>Eukaryota</taxon>
        <taxon>Fungi</taxon>
        <taxon>Dikarya</taxon>
        <taxon>Basidiomycota</taxon>
        <taxon>Agaricomycotina</taxon>
        <taxon>Agaricomycetes</taxon>
        <taxon>Russulales</taxon>
        <taxon>Auriscalpiaceae</taxon>
        <taxon>Auriscalpium</taxon>
    </lineage>
</organism>
<protein>
    <submittedName>
        <fullName evidence="1">Uncharacterized protein</fullName>
    </submittedName>
</protein>
<proteinExistence type="predicted"/>
<reference evidence="1" key="1">
    <citation type="submission" date="2021-02" db="EMBL/GenBank/DDBJ databases">
        <authorList>
            <consortium name="DOE Joint Genome Institute"/>
            <person name="Ahrendt S."/>
            <person name="Looney B.P."/>
            <person name="Miyauchi S."/>
            <person name="Morin E."/>
            <person name="Drula E."/>
            <person name="Courty P.E."/>
            <person name="Chicoki N."/>
            <person name="Fauchery L."/>
            <person name="Kohler A."/>
            <person name="Kuo A."/>
            <person name="Labutti K."/>
            <person name="Pangilinan J."/>
            <person name="Lipzen A."/>
            <person name="Riley R."/>
            <person name="Andreopoulos W."/>
            <person name="He G."/>
            <person name="Johnson J."/>
            <person name="Barry K.W."/>
            <person name="Grigoriev I.V."/>
            <person name="Nagy L."/>
            <person name="Hibbett D."/>
            <person name="Henrissat B."/>
            <person name="Matheny P.B."/>
            <person name="Labbe J."/>
            <person name="Martin F."/>
        </authorList>
    </citation>
    <scope>NUCLEOTIDE SEQUENCE</scope>
    <source>
        <strain evidence="1">FP105234-sp</strain>
    </source>
</reference>
<gene>
    <name evidence="1" type="ORF">FA95DRAFT_1225549</name>
</gene>
<evidence type="ECO:0000313" key="2">
    <source>
        <dbReference type="Proteomes" id="UP000814033"/>
    </source>
</evidence>
<comment type="caution">
    <text evidence="1">The sequence shown here is derived from an EMBL/GenBank/DDBJ whole genome shotgun (WGS) entry which is preliminary data.</text>
</comment>
<keyword evidence="2" id="KW-1185">Reference proteome</keyword>
<name>A0ACB8RU46_9AGAM</name>
<reference evidence="1" key="2">
    <citation type="journal article" date="2022" name="New Phytol.">
        <title>Evolutionary transition to the ectomycorrhizal habit in the genomes of a hyperdiverse lineage of mushroom-forming fungi.</title>
        <authorList>
            <person name="Looney B."/>
            <person name="Miyauchi S."/>
            <person name="Morin E."/>
            <person name="Drula E."/>
            <person name="Courty P.E."/>
            <person name="Kohler A."/>
            <person name="Kuo A."/>
            <person name="LaButti K."/>
            <person name="Pangilinan J."/>
            <person name="Lipzen A."/>
            <person name="Riley R."/>
            <person name="Andreopoulos W."/>
            <person name="He G."/>
            <person name="Johnson J."/>
            <person name="Nolan M."/>
            <person name="Tritt A."/>
            <person name="Barry K.W."/>
            <person name="Grigoriev I.V."/>
            <person name="Nagy L.G."/>
            <person name="Hibbett D."/>
            <person name="Henrissat B."/>
            <person name="Matheny P.B."/>
            <person name="Labbe J."/>
            <person name="Martin F.M."/>
        </authorList>
    </citation>
    <scope>NUCLEOTIDE SEQUENCE</scope>
    <source>
        <strain evidence="1">FP105234-sp</strain>
    </source>
</reference>
<sequence length="333" mass="35471">MSSLEQILALIVAGFACGLVTGNAAARPATMTPPTRPGTHRRTFPRRPSPLSASGSGSSSSPSDSTPNSHPDSDAAELGSRKRKRPAESDYPEKRTRIHKESINRHWARVWNPIDDNGPAMPGSLPAATDMEVAQLEDVTVVPPAPSFPLGAVPLYYPLHLSPQPEHHPVAVQFPPIQDLSHTTERLHPEPASALQLPELLQVLQPALPPSPVLAPLQTPALALPPAPILAPLQPPAPALPPSPVLAPTPASSTGATAFLSDGGEDDDFDVEEVILSSIEINLPETSWESIVVEVDGEPLPLEVNPEPIVVGEVVSFNWPAEDPQHWYYVVPG</sequence>
<evidence type="ECO:0000313" key="1">
    <source>
        <dbReference type="EMBL" id="KAI0047388.1"/>
    </source>
</evidence>